<dbReference type="Proteomes" id="UP000642125">
    <property type="component" value="Unassembled WGS sequence"/>
</dbReference>
<dbReference type="EMBL" id="BONO01000028">
    <property type="protein sequence ID" value="GIG37736.1"/>
    <property type="molecule type" value="Genomic_DNA"/>
</dbReference>
<protein>
    <recommendedName>
        <fullName evidence="1">YdhG-like domain-containing protein</fullName>
    </recommendedName>
</protein>
<evidence type="ECO:0000259" key="1">
    <source>
        <dbReference type="Pfam" id="PF08818"/>
    </source>
</evidence>
<evidence type="ECO:0000313" key="2">
    <source>
        <dbReference type="EMBL" id="GIG37736.1"/>
    </source>
</evidence>
<dbReference type="InterPro" id="IPR014922">
    <property type="entry name" value="YdhG-like"/>
</dbReference>
<dbReference type="RefSeq" id="WP_203669718.1">
    <property type="nucleotide sequence ID" value="NZ_BONO01000028.1"/>
</dbReference>
<keyword evidence="3" id="KW-1185">Reference proteome</keyword>
<name>A0A919U4Q6_9CELL</name>
<gene>
    <name evidence="2" type="ORF">Cpa01nite_31170</name>
</gene>
<accession>A0A919U4Q6</accession>
<dbReference type="Pfam" id="PF08818">
    <property type="entry name" value="DUF1801"/>
    <property type="match status" value="1"/>
</dbReference>
<dbReference type="AlphaFoldDB" id="A0A919U4Q6"/>
<feature type="domain" description="YdhG-like" evidence="1">
    <location>
        <begin position="26"/>
        <end position="129"/>
    </location>
</feature>
<comment type="caution">
    <text evidence="2">The sequence shown here is derived from an EMBL/GenBank/DDBJ whole genome shotgun (WGS) entry which is preliminary data.</text>
</comment>
<proteinExistence type="predicted"/>
<reference evidence="2" key="1">
    <citation type="submission" date="2021-01" db="EMBL/GenBank/DDBJ databases">
        <title>Whole genome shotgun sequence of Cellulomonas pakistanensis NBRC 110800.</title>
        <authorList>
            <person name="Komaki H."/>
            <person name="Tamura T."/>
        </authorList>
    </citation>
    <scope>NUCLEOTIDE SEQUENCE</scope>
    <source>
        <strain evidence="2">NBRC 110800</strain>
    </source>
</reference>
<organism evidence="2 3">
    <name type="scientific">Cellulomonas pakistanensis</name>
    <dbReference type="NCBI Taxonomy" id="992287"/>
    <lineage>
        <taxon>Bacteria</taxon>
        <taxon>Bacillati</taxon>
        <taxon>Actinomycetota</taxon>
        <taxon>Actinomycetes</taxon>
        <taxon>Micrococcales</taxon>
        <taxon>Cellulomonadaceae</taxon>
        <taxon>Cellulomonas</taxon>
    </lineage>
</organism>
<evidence type="ECO:0000313" key="3">
    <source>
        <dbReference type="Proteomes" id="UP000642125"/>
    </source>
</evidence>
<sequence length="140" mass="15476">MAESPKTVPTDANVDAFLEQVAPARRRRDAERARDLFARVTGEEPVLWGPSIVGFGSVHYRYATGREGDWPPVAFSPRKAALTLYLMDGVEPHVDDLDELGAHTTGVGCLYVKDLEAVDMAVLERIVARSWANRGQNPRD</sequence>